<accession>A0AA35VB52</accession>
<protein>
    <submittedName>
        <fullName evidence="2">Uncharacterized protein</fullName>
    </submittedName>
</protein>
<reference evidence="2" key="1">
    <citation type="submission" date="2023-04" db="EMBL/GenBank/DDBJ databases">
        <authorList>
            <person name="Vijverberg K."/>
            <person name="Xiong W."/>
            <person name="Schranz E."/>
        </authorList>
    </citation>
    <scope>NUCLEOTIDE SEQUENCE</scope>
</reference>
<dbReference type="AlphaFoldDB" id="A0AA35VB52"/>
<keyword evidence="3" id="KW-1185">Reference proteome</keyword>
<sequence length="252" mass="28297">MKMFLAKVKRKSQRKEMIKETNLNLKMIIHNLKRKGQRRLMIKGLSREQKECVRAMGFGSLLQIMMIDVPLKIVYYIVDHFNFESLKVDFENCQVIVISKHVHDMLGLASDEKIRFLDDILQEEGGFGCGEINEPYVEEECQESDGDDEECDGKGAGIEADANDTALQDQNDKNDAQGKVDGPECDVNDHEHGEHISKINDLLNENDDDKNDDVVGKEILSVGLVDGVEADANDIQEGNENLVKCGINQKGS</sequence>
<feature type="region of interest" description="Disordered" evidence="1">
    <location>
        <begin position="164"/>
        <end position="191"/>
    </location>
</feature>
<evidence type="ECO:0000313" key="2">
    <source>
        <dbReference type="EMBL" id="CAI9265404.1"/>
    </source>
</evidence>
<gene>
    <name evidence="2" type="ORF">LSALG_LOCUS6012</name>
</gene>
<proteinExistence type="predicted"/>
<dbReference type="Proteomes" id="UP001177003">
    <property type="component" value="Chromosome 0"/>
</dbReference>
<dbReference type="EMBL" id="OX465086">
    <property type="protein sequence ID" value="CAI9265404.1"/>
    <property type="molecule type" value="Genomic_DNA"/>
</dbReference>
<feature type="compositionally biased region" description="Basic and acidic residues" evidence="1">
    <location>
        <begin position="170"/>
        <end position="191"/>
    </location>
</feature>
<name>A0AA35VB52_LACSI</name>
<evidence type="ECO:0000313" key="3">
    <source>
        <dbReference type="Proteomes" id="UP001177003"/>
    </source>
</evidence>
<organism evidence="2 3">
    <name type="scientific">Lactuca saligna</name>
    <name type="common">Willowleaf lettuce</name>
    <dbReference type="NCBI Taxonomy" id="75948"/>
    <lineage>
        <taxon>Eukaryota</taxon>
        <taxon>Viridiplantae</taxon>
        <taxon>Streptophyta</taxon>
        <taxon>Embryophyta</taxon>
        <taxon>Tracheophyta</taxon>
        <taxon>Spermatophyta</taxon>
        <taxon>Magnoliopsida</taxon>
        <taxon>eudicotyledons</taxon>
        <taxon>Gunneridae</taxon>
        <taxon>Pentapetalae</taxon>
        <taxon>asterids</taxon>
        <taxon>campanulids</taxon>
        <taxon>Asterales</taxon>
        <taxon>Asteraceae</taxon>
        <taxon>Cichorioideae</taxon>
        <taxon>Cichorieae</taxon>
        <taxon>Lactucinae</taxon>
        <taxon>Lactuca</taxon>
    </lineage>
</organism>
<evidence type="ECO:0000256" key="1">
    <source>
        <dbReference type="SAM" id="MobiDB-lite"/>
    </source>
</evidence>